<dbReference type="KEGG" id="pcor:KS4_21930"/>
<feature type="active site" description="Tele-phosphohistidine intermediate" evidence="1">
    <location>
        <position position="9"/>
    </location>
</feature>
<dbReference type="Pfam" id="PF00300">
    <property type="entry name" value="His_Phos_1"/>
    <property type="match status" value="1"/>
</dbReference>
<sequence>MKNIFVVTHAQATHHLDKIVGGWFDSSLTAHGQSQAIAIAKQLTQLVTAQSPTIISSDLKRALQTADIIAQHFNTTSTANPNLREISYGKAEGKPQAWLDAHWLPRPNDNRLDHRPIENAETTRELAQRIYECTTQLFSDPDIDNLILISHGYASTFIIANWIGLPLDNATHVHFNLSTASITHLQQDNHFKNHSVKSLNFTKHLRASETS</sequence>
<dbReference type="PANTHER" id="PTHR48100">
    <property type="entry name" value="BROAD-SPECIFICITY PHOSPHATASE YOR283W-RELATED"/>
    <property type="match status" value="1"/>
</dbReference>
<organism evidence="3 4">
    <name type="scientific">Poriferisphaera corsica</name>
    <dbReference type="NCBI Taxonomy" id="2528020"/>
    <lineage>
        <taxon>Bacteria</taxon>
        <taxon>Pseudomonadati</taxon>
        <taxon>Planctomycetota</taxon>
        <taxon>Phycisphaerae</taxon>
        <taxon>Phycisphaerales</taxon>
        <taxon>Phycisphaeraceae</taxon>
        <taxon>Poriferisphaera</taxon>
    </lineage>
</organism>
<feature type="binding site" evidence="2">
    <location>
        <position position="61"/>
    </location>
    <ligand>
        <name>substrate</name>
    </ligand>
</feature>
<evidence type="ECO:0000256" key="1">
    <source>
        <dbReference type="PIRSR" id="PIRSR613078-1"/>
    </source>
</evidence>
<keyword evidence="3" id="KW-0378">Hydrolase</keyword>
<dbReference type="EC" id="3.1.3.3" evidence="3"/>
<keyword evidence="4" id="KW-1185">Reference proteome</keyword>
<dbReference type="SUPFAM" id="SSF53254">
    <property type="entry name" value="Phosphoglycerate mutase-like"/>
    <property type="match status" value="1"/>
</dbReference>
<accession>A0A517YV76</accession>
<dbReference type="InterPro" id="IPR050275">
    <property type="entry name" value="PGM_Phosphatase"/>
</dbReference>
<evidence type="ECO:0000256" key="2">
    <source>
        <dbReference type="PIRSR" id="PIRSR613078-2"/>
    </source>
</evidence>
<reference evidence="3 4" key="1">
    <citation type="submission" date="2019-02" db="EMBL/GenBank/DDBJ databases">
        <title>Deep-cultivation of Planctomycetes and their phenomic and genomic characterization uncovers novel biology.</title>
        <authorList>
            <person name="Wiegand S."/>
            <person name="Jogler M."/>
            <person name="Boedeker C."/>
            <person name="Pinto D."/>
            <person name="Vollmers J."/>
            <person name="Rivas-Marin E."/>
            <person name="Kohn T."/>
            <person name="Peeters S.H."/>
            <person name="Heuer A."/>
            <person name="Rast P."/>
            <person name="Oberbeckmann S."/>
            <person name="Bunk B."/>
            <person name="Jeske O."/>
            <person name="Meyerdierks A."/>
            <person name="Storesund J.E."/>
            <person name="Kallscheuer N."/>
            <person name="Luecker S."/>
            <person name="Lage O.M."/>
            <person name="Pohl T."/>
            <person name="Merkel B.J."/>
            <person name="Hornburger P."/>
            <person name="Mueller R.-W."/>
            <person name="Bruemmer F."/>
            <person name="Labrenz M."/>
            <person name="Spormann A.M."/>
            <person name="Op den Camp H."/>
            <person name="Overmann J."/>
            <person name="Amann R."/>
            <person name="Jetten M.S.M."/>
            <person name="Mascher T."/>
            <person name="Medema M.H."/>
            <person name="Devos D.P."/>
            <person name="Kaster A.-K."/>
            <person name="Ovreas L."/>
            <person name="Rohde M."/>
            <person name="Galperin M.Y."/>
            <person name="Jogler C."/>
        </authorList>
    </citation>
    <scope>NUCLEOTIDE SEQUENCE [LARGE SCALE GENOMIC DNA]</scope>
    <source>
        <strain evidence="3 4">KS4</strain>
    </source>
</reference>
<dbReference type="RefSeq" id="WP_145077725.1">
    <property type="nucleotide sequence ID" value="NZ_CP036425.1"/>
</dbReference>
<dbReference type="GO" id="GO:0005737">
    <property type="term" value="C:cytoplasm"/>
    <property type="evidence" value="ECO:0007669"/>
    <property type="project" value="TreeGrafter"/>
</dbReference>
<dbReference type="AlphaFoldDB" id="A0A517YV76"/>
<dbReference type="PANTHER" id="PTHR48100:SF1">
    <property type="entry name" value="HISTIDINE PHOSPHATASE FAMILY PROTEIN-RELATED"/>
    <property type="match status" value="1"/>
</dbReference>
<dbReference type="OrthoDB" id="9782128at2"/>
<dbReference type="InterPro" id="IPR013078">
    <property type="entry name" value="His_Pase_superF_clade-1"/>
</dbReference>
<evidence type="ECO:0000313" key="4">
    <source>
        <dbReference type="Proteomes" id="UP000317369"/>
    </source>
</evidence>
<dbReference type="Proteomes" id="UP000317369">
    <property type="component" value="Chromosome"/>
</dbReference>
<feature type="active site" description="Proton donor/acceptor" evidence="1">
    <location>
        <position position="85"/>
    </location>
</feature>
<dbReference type="SMART" id="SM00855">
    <property type="entry name" value="PGAM"/>
    <property type="match status" value="1"/>
</dbReference>
<protein>
    <submittedName>
        <fullName evidence="3">Phosphoserine phosphatase 2</fullName>
        <ecNumber evidence="3">3.1.3.3</ecNumber>
    </submittedName>
</protein>
<dbReference type="EMBL" id="CP036425">
    <property type="protein sequence ID" value="QDU34131.1"/>
    <property type="molecule type" value="Genomic_DNA"/>
</dbReference>
<dbReference type="CDD" id="cd07067">
    <property type="entry name" value="HP_PGM_like"/>
    <property type="match status" value="1"/>
</dbReference>
<evidence type="ECO:0000313" key="3">
    <source>
        <dbReference type="EMBL" id="QDU34131.1"/>
    </source>
</evidence>
<gene>
    <name evidence="3" type="primary">pspB</name>
    <name evidence="3" type="ORF">KS4_21930</name>
</gene>
<name>A0A517YV76_9BACT</name>
<dbReference type="GO" id="GO:0016791">
    <property type="term" value="F:phosphatase activity"/>
    <property type="evidence" value="ECO:0007669"/>
    <property type="project" value="TreeGrafter"/>
</dbReference>
<proteinExistence type="predicted"/>
<dbReference type="InterPro" id="IPR029033">
    <property type="entry name" value="His_PPase_superfam"/>
</dbReference>
<feature type="binding site" evidence="2">
    <location>
        <begin position="85"/>
        <end position="88"/>
    </location>
    <ligand>
        <name>substrate</name>
    </ligand>
</feature>
<dbReference type="Gene3D" id="3.40.50.1240">
    <property type="entry name" value="Phosphoglycerate mutase-like"/>
    <property type="match status" value="1"/>
</dbReference>